<gene>
    <name evidence="3" type="ORF">PS691_05278</name>
</gene>
<evidence type="ECO:0000313" key="3">
    <source>
        <dbReference type="EMBL" id="VVO35385.1"/>
    </source>
</evidence>
<sequence precursor="true">MKATFVIGWFLVCLLSVFNGGAVMAASSPDKPAASPATTTQKPAAVKKVTPVKKAVTAKKPKPVKKRAPIASKAKSASEVAKTPLPPARVDLSLPPEMVSQLQPPGTLVQTQHAPLLPQLFGDKPGESGPFQLNGRLINNEMGLQLRNEERRDVEGAALEFEFKR</sequence>
<accession>A0A5E7F7X7</accession>
<dbReference type="Proteomes" id="UP000337909">
    <property type="component" value="Unassembled WGS sequence"/>
</dbReference>
<keyword evidence="2" id="KW-0732">Signal</keyword>
<organism evidence="3 4">
    <name type="scientific">Pseudomonas fluorescens</name>
    <dbReference type="NCBI Taxonomy" id="294"/>
    <lineage>
        <taxon>Bacteria</taxon>
        <taxon>Pseudomonadati</taxon>
        <taxon>Pseudomonadota</taxon>
        <taxon>Gammaproteobacteria</taxon>
        <taxon>Pseudomonadales</taxon>
        <taxon>Pseudomonadaceae</taxon>
        <taxon>Pseudomonas</taxon>
    </lineage>
</organism>
<evidence type="ECO:0000313" key="4">
    <source>
        <dbReference type="Proteomes" id="UP000337909"/>
    </source>
</evidence>
<proteinExistence type="predicted"/>
<dbReference type="RefSeq" id="WP_150645078.1">
    <property type="nucleotide sequence ID" value="NZ_CABVHQ010000085.1"/>
</dbReference>
<dbReference type="OrthoDB" id="7033497at2"/>
<reference evidence="3 4" key="1">
    <citation type="submission" date="2019-09" db="EMBL/GenBank/DDBJ databases">
        <authorList>
            <person name="Chandra G."/>
            <person name="Truman W A."/>
        </authorList>
    </citation>
    <scope>NUCLEOTIDE SEQUENCE [LARGE SCALE GENOMIC DNA]</scope>
    <source>
        <strain evidence="3">PS691</strain>
    </source>
</reference>
<evidence type="ECO:0000256" key="2">
    <source>
        <dbReference type="SAM" id="SignalP"/>
    </source>
</evidence>
<protein>
    <recommendedName>
        <fullName evidence="5">Translation initiation factor 2</fullName>
    </recommendedName>
</protein>
<feature type="signal peptide" evidence="2">
    <location>
        <begin position="1"/>
        <end position="25"/>
    </location>
</feature>
<evidence type="ECO:0000256" key="1">
    <source>
        <dbReference type="SAM" id="MobiDB-lite"/>
    </source>
</evidence>
<feature type="chain" id="PRO_5022847004" description="Translation initiation factor 2" evidence="2">
    <location>
        <begin position="26"/>
        <end position="165"/>
    </location>
</feature>
<dbReference type="EMBL" id="CABVHQ010000085">
    <property type="protein sequence ID" value="VVO35385.1"/>
    <property type="molecule type" value="Genomic_DNA"/>
</dbReference>
<feature type="compositionally biased region" description="Low complexity" evidence="1">
    <location>
        <begin position="26"/>
        <end position="55"/>
    </location>
</feature>
<feature type="region of interest" description="Disordered" evidence="1">
    <location>
        <begin position="26"/>
        <end position="94"/>
    </location>
</feature>
<name>A0A5E7F7X7_PSEFL</name>
<feature type="compositionally biased region" description="Basic residues" evidence="1">
    <location>
        <begin position="56"/>
        <end position="68"/>
    </location>
</feature>
<dbReference type="AlphaFoldDB" id="A0A5E7F7X7"/>
<feature type="compositionally biased region" description="Low complexity" evidence="1">
    <location>
        <begin position="69"/>
        <end position="82"/>
    </location>
</feature>
<evidence type="ECO:0008006" key="5">
    <source>
        <dbReference type="Google" id="ProtNLM"/>
    </source>
</evidence>